<feature type="compositionally biased region" description="Basic residues" evidence="1">
    <location>
        <begin position="1"/>
        <end position="10"/>
    </location>
</feature>
<feature type="region of interest" description="Disordered" evidence="1">
    <location>
        <begin position="55"/>
        <end position="82"/>
    </location>
</feature>
<dbReference type="EMBL" id="HACG01011793">
    <property type="protein sequence ID" value="CEK58658.1"/>
    <property type="molecule type" value="Transcribed_RNA"/>
</dbReference>
<feature type="domain" description="MAP3K HisK-N-like globin" evidence="2">
    <location>
        <begin position="104"/>
        <end position="131"/>
    </location>
</feature>
<feature type="region of interest" description="Disordered" evidence="1">
    <location>
        <begin position="1"/>
        <end position="33"/>
    </location>
</feature>
<reference evidence="3" key="1">
    <citation type="submission" date="2014-12" db="EMBL/GenBank/DDBJ databases">
        <title>Insight into the proteome of Arion vulgaris.</title>
        <authorList>
            <person name="Aradska J."/>
            <person name="Bulat T."/>
            <person name="Smidak R."/>
            <person name="Sarate P."/>
            <person name="Gangsoo J."/>
            <person name="Sialana F."/>
            <person name="Bilban M."/>
            <person name="Lubec G."/>
        </authorList>
    </citation>
    <scope>NUCLEOTIDE SEQUENCE</scope>
    <source>
        <tissue evidence="3">Skin</tissue>
    </source>
</reference>
<dbReference type="AlphaFoldDB" id="A0A0B6YQZ7"/>
<accession>A0A0B6YQZ7</accession>
<organism evidence="3">
    <name type="scientific">Arion vulgaris</name>
    <dbReference type="NCBI Taxonomy" id="1028688"/>
    <lineage>
        <taxon>Eukaryota</taxon>
        <taxon>Metazoa</taxon>
        <taxon>Spiralia</taxon>
        <taxon>Lophotrochozoa</taxon>
        <taxon>Mollusca</taxon>
        <taxon>Gastropoda</taxon>
        <taxon>Heterobranchia</taxon>
        <taxon>Euthyneura</taxon>
        <taxon>Panpulmonata</taxon>
        <taxon>Eupulmonata</taxon>
        <taxon>Stylommatophora</taxon>
        <taxon>Helicina</taxon>
        <taxon>Arionoidea</taxon>
        <taxon>Arionidae</taxon>
        <taxon>Arion</taxon>
    </lineage>
</organism>
<dbReference type="Pfam" id="PF20302">
    <property type="entry name" value="HisK-N-like"/>
    <property type="match status" value="1"/>
</dbReference>
<gene>
    <name evidence="3" type="primary">ORF33799</name>
</gene>
<feature type="non-terminal residue" evidence="3">
    <location>
        <position position="1"/>
    </location>
</feature>
<dbReference type="InterPro" id="IPR046873">
    <property type="entry name" value="HisK-N-like"/>
</dbReference>
<evidence type="ECO:0000256" key="1">
    <source>
        <dbReference type="SAM" id="MobiDB-lite"/>
    </source>
</evidence>
<evidence type="ECO:0000259" key="2">
    <source>
        <dbReference type="Pfam" id="PF20302"/>
    </source>
</evidence>
<evidence type="ECO:0000313" key="3">
    <source>
        <dbReference type="EMBL" id="CEK58658.1"/>
    </source>
</evidence>
<sequence>LGTRRKRTRKTKEEPEHHDYLRSVSEPVGKNRTTDDLKLRIPRITKLRSEVYGSHDNLSDDLDTIEEGRSESNMSTDTSPVQTYLLSPDIDTQEASFSKEGGFYLLRKDSERRQTLVHILEQDSQKICHNW</sequence>
<protein>
    <recommendedName>
        <fullName evidence="2">MAP3K HisK-N-like globin domain-containing protein</fullName>
    </recommendedName>
</protein>
<feature type="compositionally biased region" description="Polar residues" evidence="1">
    <location>
        <begin position="71"/>
        <end position="82"/>
    </location>
</feature>
<feature type="non-terminal residue" evidence="3">
    <location>
        <position position="131"/>
    </location>
</feature>
<proteinExistence type="predicted"/>
<feature type="compositionally biased region" description="Basic and acidic residues" evidence="1">
    <location>
        <begin position="11"/>
        <end position="21"/>
    </location>
</feature>
<name>A0A0B6YQZ7_9EUPU</name>